<dbReference type="AlphaFoldDB" id="A0A6B8RAR1"/>
<sequence length="266" mass="29073">MAKNTIEFNGIVLAYEDQGSGEPLVLLHGLCGSSDYWDKILPQLSKQYRVIAPDLRGHGQSGISDEPYPMELMAHDIAELLEKLHIPQAILIGHSLGGYVTLAFAEQYPEKLHAFSLVHSSGFADDEKGKANRDNGIAGISENGIESFIAGLNPKLFAPEHLETMKPTVEHIRQIGVATNPKGAMNVLVGMRDRVDRNQIIADAQVPVLLIAGEADQIIPLEKAFAEHGEHITQVTIANAGHMSMQEQPAALLEQILTFADRIYNK</sequence>
<proteinExistence type="predicted"/>
<dbReference type="PRINTS" id="PR00412">
    <property type="entry name" value="EPOXHYDRLASE"/>
</dbReference>
<dbReference type="OrthoDB" id="252464at2"/>
<protein>
    <submittedName>
        <fullName evidence="3">Alpha/beta fold hydrolase</fullName>
    </submittedName>
</protein>
<keyword evidence="1 3" id="KW-0378">Hydrolase</keyword>
<dbReference type="PANTHER" id="PTHR43798:SF31">
    <property type="entry name" value="AB HYDROLASE SUPERFAMILY PROTEIN YCLE"/>
    <property type="match status" value="1"/>
</dbReference>
<dbReference type="GO" id="GO:0016787">
    <property type="term" value="F:hydrolase activity"/>
    <property type="evidence" value="ECO:0007669"/>
    <property type="project" value="UniProtKB-KW"/>
</dbReference>
<dbReference type="RefSeq" id="WP_155698245.1">
    <property type="nucleotide sequence ID" value="NZ_CP034235.1"/>
</dbReference>
<dbReference type="SUPFAM" id="SSF53474">
    <property type="entry name" value="alpha/beta-Hydrolases"/>
    <property type="match status" value="1"/>
</dbReference>
<organism evidence="3 4">
    <name type="scientific">Paenibacillus psychroresistens</name>
    <dbReference type="NCBI Taxonomy" id="1778678"/>
    <lineage>
        <taxon>Bacteria</taxon>
        <taxon>Bacillati</taxon>
        <taxon>Bacillota</taxon>
        <taxon>Bacilli</taxon>
        <taxon>Bacillales</taxon>
        <taxon>Paenibacillaceae</taxon>
        <taxon>Paenibacillus</taxon>
    </lineage>
</organism>
<feature type="domain" description="AB hydrolase-1" evidence="2">
    <location>
        <begin position="23"/>
        <end position="245"/>
    </location>
</feature>
<dbReference type="EMBL" id="CP034235">
    <property type="protein sequence ID" value="QGQ93450.1"/>
    <property type="molecule type" value="Genomic_DNA"/>
</dbReference>
<evidence type="ECO:0000259" key="2">
    <source>
        <dbReference type="Pfam" id="PF00561"/>
    </source>
</evidence>
<dbReference type="KEGG" id="ppsc:EHS13_00155"/>
<evidence type="ECO:0000313" key="3">
    <source>
        <dbReference type="EMBL" id="QGQ93450.1"/>
    </source>
</evidence>
<dbReference type="Proteomes" id="UP000426246">
    <property type="component" value="Chromosome"/>
</dbReference>
<dbReference type="InterPro" id="IPR000073">
    <property type="entry name" value="AB_hydrolase_1"/>
</dbReference>
<gene>
    <name evidence="3" type="ORF">EHS13_00155</name>
</gene>
<accession>A0A6B8RAR1</accession>
<evidence type="ECO:0000313" key="4">
    <source>
        <dbReference type="Proteomes" id="UP000426246"/>
    </source>
</evidence>
<dbReference type="InterPro" id="IPR050266">
    <property type="entry name" value="AB_hydrolase_sf"/>
</dbReference>
<evidence type="ECO:0000256" key="1">
    <source>
        <dbReference type="ARBA" id="ARBA00022801"/>
    </source>
</evidence>
<dbReference type="PANTHER" id="PTHR43798">
    <property type="entry name" value="MONOACYLGLYCEROL LIPASE"/>
    <property type="match status" value="1"/>
</dbReference>
<reference evidence="4" key="1">
    <citation type="submission" date="2018-11" db="EMBL/GenBank/DDBJ databases">
        <title>Complete genome sequence of Paenibacillus sp. ML311-T8.</title>
        <authorList>
            <person name="Nam Y.-D."/>
            <person name="Kang J."/>
            <person name="Chung W.-H."/>
            <person name="Park Y.S."/>
        </authorList>
    </citation>
    <scope>NUCLEOTIDE SEQUENCE [LARGE SCALE GENOMIC DNA]</scope>
    <source>
        <strain evidence="4">ML311-T8</strain>
    </source>
</reference>
<name>A0A6B8RAR1_9BACL</name>
<dbReference type="GO" id="GO:0016020">
    <property type="term" value="C:membrane"/>
    <property type="evidence" value="ECO:0007669"/>
    <property type="project" value="TreeGrafter"/>
</dbReference>
<keyword evidence="4" id="KW-1185">Reference proteome</keyword>
<dbReference type="InterPro" id="IPR029058">
    <property type="entry name" value="AB_hydrolase_fold"/>
</dbReference>
<dbReference type="Gene3D" id="3.40.50.1820">
    <property type="entry name" value="alpha/beta hydrolase"/>
    <property type="match status" value="1"/>
</dbReference>
<dbReference type="Pfam" id="PF00561">
    <property type="entry name" value="Abhydrolase_1"/>
    <property type="match status" value="1"/>
</dbReference>
<dbReference type="InterPro" id="IPR000639">
    <property type="entry name" value="Epox_hydrolase-like"/>
</dbReference>
<dbReference type="PRINTS" id="PR00111">
    <property type="entry name" value="ABHYDROLASE"/>
</dbReference>